<evidence type="ECO:0000313" key="12">
    <source>
        <dbReference type="EMBL" id="MBB6453788.1"/>
    </source>
</evidence>
<protein>
    <submittedName>
        <fullName evidence="12">ATP-binding cassette subfamily B protein</fullName>
    </submittedName>
</protein>
<evidence type="ECO:0000259" key="11">
    <source>
        <dbReference type="PROSITE" id="PS50929"/>
    </source>
</evidence>
<keyword evidence="8 9" id="KW-0472">Membrane</keyword>
<dbReference type="AlphaFoldDB" id="A0A841Q5V9"/>
<feature type="transmembrane region" description="Helical" evidence="9">
    <location>
        <begin position="125"/>
        <end position="149"/>
    </location>
</feature>
<evidence type="ECO:0000256" key="8">
    <source>
        <dbReference type="ARBA" id="ARBA00023136"/>
    </source>
</evidence>
<evidence type="ECO:0000256" key="5">
    <source>
        <dbReference type="ARBA" id="ARBA00022741"/>
    </source>
</evidence>
<accession>A0A841Q5V9</accession>
<dbReference type="GO" id="GO:0005524">
    <property type="term" value="F:ATP binding"/>
    <property type="evidence" value="ECO:0007669"/>
    <property type="project" value="UniProtKB-KW"/>
</dbReference>
<comment type="caution">
    <text evidence="12">The sequence shown here is derived from an EMBL/GenBank/DDBJ whole genome shotgun (WGS) entry which is preliminary data.</text>
</comment>
<dbReference type="InterPro" id="IPR027417">
    <property type="entry name" value="P-loop_NTPase"/>
</dbReference>
<dbReference type="GO" id="GO:0005886">
    <property type="term" value="C:plasma membrane"/>
    <property type="evidence" value="ECO:0007669"/>
    <property type="project" value="UniProtKB-SubCell"/>
</dbReference>
<dbReference type="InterPro" id="IPR003593">
    <property type="entry name" value="AAA+_ATPase"/>
</dbReference>
<dbReference type="Proteomes" id="UP000581688">
    <property type="component" value="Unassembled WGS sequence"/>
</dbReference>
<organism evidence="12 13">
    <name type="scientific">Salirhabdus euzebyi</name>
    <dbReference type="NCBI Taxonomy" id="394506"/>
    <lineage>
        <taxon>Bacteria</taxon>
        <taxon>Bacillati</taxon>
        <taxon>Bacillota</taxon>
        <taxon>Bacilli</taxon>
        <taxon>Bacillales</taxon>
        <taxon>Bacillaceae</taxon>
        <taxon>Salirhabdus</taxon>
    </lineage>
</organism>
<feature type="transmembrane region" description="Helical" evidence="9">
    <location>
        <begin position="52"/>
        <end position="77"/>
    </location>
</feature>
<evidence type="ECO:0000256" key="7">
    <source>
        <dbReference type="ARBA" id="ARBA00022989"/>
    </source>
</evidence>
<feature type="domain" description="ABC transporter" evidence="10">
    <location>
        <begin position="333"/>
        <end position="566"/>
    </location>
</feature>
<evidence type="ECO:0000256" key="2">
    <source>
        <dbReference type="ARBA" id="ARBA00022448"/>
    </source>
</evidence>
<dbReference type="PROSITE" id="PS50929">
    <property type="entry name" value="ABC_TM1F"/>
    <property type="match status" value="1"/>
</dbReference>
<dbReference type="Gene3D" id="3.40.50.300">
    <property type="entry name" value="P-loop containing nucleotide triphosphate hydrolases"/>
    <property type="match status" value="1"/>
</dbReference>
<keyword evidence="4 9" id="KW-0812">Transmembrane</keyword>
<dbReference type="Pfam" id="PF00005">
    <property type="entry name" value="ABC_tran"/>
    <property type="match status" value="1"/>
</dbReference>
<gene>
    <name evidence="12" type="ORF">HNQ94_002239</name>
</gene>
<dbReference type="SMART" id="SM00382">
    <property type="entry name" value="AAA"/>
    <property type="match status" value="1"/>
</dbReference>
<dbReference type="Pfam" id="PF00664">
    <property type="entry name" value="ABC_membrane"/>
    <property type="match status" value="1"/>
</dbReference>
<keyword evidence="7 9" id="KW-1133">Transmembrane helix</keyword>
<dbReference type="InterPro" id="IPR011527">
    <property type="entry name" value="ABC1_TM_dom"/>
</dbReference>
<dbReference type="CDD" id="cd18548">
    <property type="entry name" value="ABC_6TM_Tm287_like"/>
    <property type="match status" value="1"/>
</dbReference>
<evidence type="ECO:0000313" key="13">
    <source>
        <dbReference type="Proteomes" id="UP000581688"/>
    </source>
</evidence>
<evidence type="ECO:0000256" key="6">
    <source>
        <dbReference type="ARBA" id="ARBA00022840"/>
    </source>
</evidence>
<reference evidence="12 13" key="1">
    <citation type="submission" date="2020-08" db="EMBL/GenBank/DDBJ databases">
        <title>Genomic Encyclopedia of Type Strains, Phase IV (KMG-IV): sequencing the most valuable type-strain genomes for metagenomic binning, comparative biology and taxonomic classification.</title>
        <authorList>
            <person name="Goeker M."/>
        </authorList>
    </citation>
    <scope>NUCLEOTIDE SEQUENCE [LARGE SCALE GENOMIC DNA]</scope>
    <source>
        <strain evidence="12 13">DSM 19612</strain>
    </source>
</reference>
<feature type="transmembrane region" description="Helical" evidence="9">
    <location>
        <begin position="278"/>
        <end position="296"/>
    </location>
</feature>
<dbReference type="InterPro" id="IPR017871">
    <property type="entry name" value="ABC_transporter-like_CS"/>
</dbReference>
<evidence type="ECO:0000256" key="1">
    <source>
        <dbReference type="ARBA" id="ARBA00004651"/>
    </source>
</evidence>
<dbReference type="RefSeq" id="WP_174496663.1">
    <property type="nucleotide sequence ID" value="NZ_CADDWK010000008.1"/>
</dbReference>
<dbReference type="GO" id="GO:0016887">
    <property type="term" value="F:ATP hydrolysis activity"/>
    <property type="evidence" value="ECO:0007669"/>
    <property type="project" value="InterPro"/>
</dbReference>
<keyword evidence="2" id="KW-0813">Transport</keyword>
<feature type="transmembrane region" description="Helical" evidence="9">
    <location>
        <begin position="238"/>
        <end position="258"/>
    </location>
</feature>
<keyword evidence="5" id="KW-0547">Nucleotide-binding</keyword>
<keyword evidence="13" id="KW-1185">Reference proteome</keyword>
<dbReference type="SUPFAM" id="SSF90123">
    <property type="entry name" value="ABC transporter transmembrane region"/>
    <property type="match status" value="1"/>
</dbReference>
<dbReference type="GO" id="GO:0140359">
    <property type="term" value="F:ABC-type transporter activity"/>
    <property type="evidence" value="ECO:0007669"/>
    <property type="project" value="InterPro"/>
</dbReference>
<dbReference type="EMBL" id="JACHGH010000006">
    <property type="protein sequence ID" value="MBB6453788.1"/>
    <property type="molecule type" value="Genomic_DNA"/>
</dbReference>
<keyword evidence="3" id="KW-1003">Cell membrane</keyword>
<evidence type="ECO:0000259" key="10">
    <source>
        <dbReference type="PROSITE" id="PS50893"/>
    </source>
</evidence>
<dbReference type="PROSITE" id="PS00211">
    <property type="entry name" value="ABC_TRANSPORTER_1"/>
    <property type="match status" value="1"/>
</dbReference>
<dbReference type="PANTHER" id="PTHR24221:SF276">
    <property type="entry name" value="ABC TRANSPORTER, ATP-BINDING_PERMEASE PROTEIN"/>
    <property type="match status" value="1"/>
</dbReference>
<comment type="subcellular location">
    <subcellularLocation>
        <location evidence="1">Cell membrane</location>
        <topology evidence="1">Multi-pass membrane protein</topology>
    </subcellularLocation>
</comment>
<dbReference type="PANTHER" id="PTHR24221">
    <property type="entry name" value="ATP-BINDING CASSETTE SUB-FAMILY B"/>
    <property type="match status" value="1"/>
</dbReference>
<feature type="domain" description="ABC transmembrane type-1" evidence="11">
    <location>
        <begin position="16"/>
        <end position="298"/>
    </location>
</feature>
<evidence type="ECO:0000256" key="3">
    <source>
        <dbReference type="ARBA" id="ARBA00022475"/>
    </source>
</evidence>
<evidence type="ECO:0000256" key="4">
    <source>
        <dbReference type="ARBA" id="ARBA00022692"/>
    </source>
</evidence>
<feature type="transmembrane region" description="Helical" evidence="9">
    <location>
        <begin position="155"/>
        <end position="174"/>
    </location>
</feature>
<dbReference type="InterPro" id="IPR003439">
    <property type="entry name" value="ABC_transporter-like_ATP-bd"/>
</dbReference>
<proteinExistence type="predicted"/>
<dbReference type="InterPro" id="IPR036640">
    <property type="entry name" value="ABC1_TM_sf"/>
</dbReference>
<dbReference type="Gene3D" id="1.20.1560.10">
    <property type="entry name" value="ABC transporter type 1, transmembrane domain"/>
    <property type="match status" value="1"/>
</dbReference>
<dbReference type="InterPro" id="IPR039421">
    <property type="entry name" value="Type_1_exporter"/>
</dbReference>
<sequence>MKKIFGYLLTYKRSMWIALFLMAVELVVELVQPLIMAAIIDEGVMTRDLGVVIKWGSLLLGLSLIAFIAGIVSSFFASGVSQGVGYDLRGDLYKKVQQFSTSHIQRFSTSSLITRMTIDVTQVQAFIFMGLRIMLRAPLFIMIGIVMALMIHARLASVFVIAVPVLIILMLYIVSRGVKYFKRVQEKLDTVNSVIQENLIGMRLVKAYNRGSHEDKRFGKVNKSLMEQNVKALRLMELATPIIIFGMNFSIVLILWFGSFELNAGTAQPGEIVAILNYGTRIMGAIGMFGFLIMNFSRGKASATRISNVLVEQEDEELMEQGNRNPQLVKGEVSFQNVTFHYPSYESPALQNVTFSINEGETVGILGETGSGKSSLIQLIPRLFEVSSGEILIDQKDVYDWDVAQLRRVVGLVPQEAHLFTGTIRENIKWGNEEASLEEVMEAAKSANIHDFIMTLPEQYETLVGQRGVNLSGGQKQRLSLARALVRDPKILLLDDSTSALDAHTEAEILETLKKKACTTIIVAQKISSVKEADKILLLSDGQLVASGSHDQLYKTNPYYRDIYKSQIQEEVLEYGD</sequence>
<keyword evidence="6 12" id="KW-0067">ATP-binding</keyword>
<name>A0A841Q5V9_9BACI</name>
<dbReference type="SUPFAM" id="SSF52540">
    <property type="entry name" value="P-loop containing nucleoside triphosphate hydrolases"/>
    <property type="match status" value="1"/>
</dbReference>
<evidence type="ECO:0000256" key="9">
    <source>
        <dbReference type="SAM" id="Phobius"/>
    </source>
</evidence>
<dbReference type="FunFam" id="3.40.50.300:FF:000221">
    <property type="entry name" value="Multidrug ABC transporter ATP-binding protein"/>
    <property type="match status" value="1"/>
</dbReference>
<dbReference type="PROSITE" id="PS50893">
    <property type="entry name" value="ABC_TRANSPORTER_2"/>
    <property type="match status" value="1"/>
</dbReference>
<feature type="transmembrane region" description="Helical" evidence="9">
    <location>
        <begin position="16"/>
        <end position="40"/>
    </location>
</feature>